<dbReference type="CDD" id="cd11296">
    <property type="entry name" value="O-FucT_like"/>
    <property type="match status" value="1"/>
</dbReference>
<keyword evidence="2" id="KW-1133">Transmembrane helix</keyword>
<sequence>MTRFSPLRHGATKRWDDCGTRRRGLVFLVILLGSLMPCLFLQQSFRLSLSREDAQMSHRHWLTSEQLQVLNVFLEGAASQNKEVAIVLAGKSDYLVEEYDLLANFFYFAKDAAFVENLLLVALDSATASKAAEIGYGYVYPFFNGSVPRTEAKYQLLTEAVDLGYTVVFSSLEMVWLRKPWDALGAGQSLQLIQQRPAAVAVPGGPLKSTRKLQESGRGGSRRRLQEGDQLGAGTSVAFLRPSKNTLAFLRTMAEAVTSYPGVKEEEVLNAVLKLADGGGSDPLPGKVSLGGGLTWESINRGRFWDGLAEVQPEPPTGGDFLAGAFDVSGGSFSPRNVRYRFREARLWSADRALVTCLRSQGAQLQQMAEQGGKQQRRRRRGLKAEGGACNGGRGFMYYFEELEHNGLNNQRQELRTALAMAEYMGRTLVLPRFYREHKQATPVLLDYFFDYDGFEAEFPDTLPGSMLEVLFPDWEKLPIQNIDISTDPKPPPDAPWLGRLKNFKASRYHFGATEEEVTEWFGSNSDPLLVFYSAFRRFGQFKDAAKQLAFDQRVYRGLAPHPVTAALRNQTVDALREMTPSNTYNCFHLRRGDTFLTLHPKYEKSMEEIVDLLKVYLPPEEVLYISTDASIEETRVLFSHGGYKEVHFLGDFFPAWGWNHVTNENGEETMRLGQIDQAVCSQGRLFVGNLWSTFTLHIGFIRRMNGAEQVCQDIYAREEEVGPDFVFY</sequence>
<dbReference type="OrthoDB" id="540503at2759"/>
<evidence type="ECO:0000256" key="1">
    <source>
        <dbReference type="SAM" id="MobiDB-lite"/>
    </source>
</evidence>
<evidence type="ECO:0000313" key="4">
    <source>
        <dbReference type="EMBL" id="GAQ85254.1"/>
    </source>
</evidence>
<evidence type="ECO:0000256" key="2">
    <source>
        <dbReference type="SAM" id="Phobius"/>
    </source>
</evidence>
<dbReference type="PANTHER" id="PTHR31469:SF8">
    <property type="entry name" value="OS07G0641000 PROTEIN"/>
    <property type="match status" value="1"/>
</dbReference>
<protein>
    <recommendedName>
        <fullName evidence="3">Nucleotide-diphospho-sugar transferase domain-containing protein</fullName>
    </recommendedName>
</protein>
<evidence type="ECO:0000259" key="3">
    <source>
        <dbReference type="Pfam" id="PF03407"/>
    </source>
</evidence>
<dbReference type="PANTHER" id="PTHR31469">
    <property type="entry name" value="OS07G0633600 PROTEIN"/>
    <property type="match status" value="1"/>
</dbReference>
<dbReference type="Pfam" id="PF03407">
    <property type="entry name" value="Nucleotid_trans"/>
    <property type="match status" value="1"/>
</dbReference>
<gene>
    <name evidence="4" type="ORF">KFL_002260100</name>
</gene>
<name>A0A1Y1I2V7_KLENI</name>
<keyword evidence="5" id="KW-1185">Reference proteome</keyword>
<accession>A0A1Y1I2V7</accession>
<dbReference type="Gene3D" id="3.40.50.11350">
    <property type="match status" value="1"/>
</dbReference>
<dbReference type="EMBL" id="DF237175">
    <property type="protein sequence ID" value="GAQ85254.1"/>
    <property type="molecule type" value="Genomic_DNA"/>
</dbReference>
<keyword evidence="2" id="KW-0812">Transmembrane</keyword>
<feature type="domain" description="Nucleotide-diphospho-sugar transferase" evidence="3">
    <location>
        <begin position="116"/>
        <end position="274"/>
    </location>
</feature>
<organism evidence="4 5">
    <name type="scientific">Klebsormidium nitens</name>
    <name type="common">Green alga</name>
    <name type="synonym">Ulothrix nitens</name>
    <dbReference type="NCBI Taxonomy" id="105231"/>
    <lineage>
        <taxon>Eukaryota</taxon>
        <taxon>Viridiplantae</taxon>
        <taxon>Streptophyta</taxon>
        <taxon>Klebsormidiophyceae</taxon>
        <taxon>Klebsormidiales</taxon>
        <taxon>Klebsormidiaceae</taxon>
        <taxon>Klebsormidium</taxon>
    </lineage>
</organism>
<keyword evidence="2" id="KW-0472">Membrane</keyword>
<feature type="transmembrane region" description="Helical" evidence="2">
    <location>
        <begin position="24"/>
        <end position="42"/>
    </location>
</feature>
<dbReference type="InterPro" id="IPR005069">
    <property type="entry name" value="Nucl-diP-sugar_transferase"/>
</dbReference>
<reference evidence="4 5" key="1">
    <citation type="journal article" date="2014" name="Nat. Commun.">
        <title>Klebsormidium flaccidum genome reveals primary factors for plant terrestrial adaptation.</title>
        <authorList>
            <person name="Hori K."/>
            <person name="Maruyama F."/>
            <person name="Fujisawa T."/>
            <person name="Togashi T."/>
            <person name="Yamamoto N."/>
            <person name="Seo M."/>
            <person name="Sato S."/>
            <person name="Yamada T."/>
            <person name="Mori H."/>
            <person name="Tajima N."/>
            <person name="Moriyama T."/>
            <person name="Ikeuchi M."/>
            <person name="Watanabe M."/>
            <person name="Wada H."/>
            <person name="Kobayashi K."/>
            <person name="Saito M."/>
            <person name="Masuda T."/>
            <person name="Sasaki-Sekimoto Y."/>
            <person name="Mashiguchi K."/>
            <person name="Awai K."/>
            <person name="Shimojima M."/>
            <person name="Masuda S."/>
            <person name="Iwai M."/>
            <person name="Nobusawa T."/>
            <person name="Narise T."/>
            <person name="Kondo S."/>
            <person name="Saito H."/>
            <person name="Sato R."/>
            <person name="Murakawa M."/>
            <person name="Ihara Y."/>
            <person name="Oshima-Yamada Y."/>
            <person name="Ohtaka K."/>
            <person name="Satoh M."/>
            <person name="Sonobe K."/>
            <person name="Ishii M."/>
            <person name="Ohtani R."/>
            <person name="Kanamori-Sato M."/>
            <person name="Honoki R."/>
            <person name="Miyazaki D."/>
            <person name="Mochizuki H."/>
            <person name="Umetsu J."/>
            <person name="Higashi K."/>
            <person name="Shibata D."/>
            <person name="Kamiya Y."/>
            <person name="Sato N."/>
            <person name="Nakamura Y."/>
            <person name="Tabata S."/>
            <person name="Ida S."/>
            <person name="Kurokawa K."/>
            <person name="Ohta H."/>
        </authorList>
    </citation>
    <scope>NUCLEOTIDE SEQUENCE [LARGE SCALE GENOMIC DNA]</scope>
    <source>
        <strain evidence="4 5">NIES-2285</strain>
    </source>
</reference>
<dbReference type="Proteomes" id="UP000054558">
    <property type="component" value="Unassembled WGS sequence"/>
</dbReference>
<feature type="region of interest" description="Disordered" evidence="1">
    <location>
        <begin position="203"/>
        <end position="227"/>
    </location>
</feature>
<evidence type="ECO:0000313" key="5">
    <source>
        <dbReference type="Proteomes" id="UP000054558"/>
    </source>
</evidence>
<dbReference type="AlphaFoldDB" id="A0A1Y1I2V7"/>
<proteinExistence type="predicted"/>